<dbReference type="InterPro" id="IPR036259">
    <property type="entry name" value="MFS_trans_sf"/>
</dbReference>
<dbReference type="PANTHER" id="PTHR23501:SF177">
    <property type="entry name" value="MAJOR FACILITATOR SUPERFAMILY (MFS) PROFILE DOMAIN-CONTAINING PROTEIN-RELATED"/>
    <property type="match status" value="1"/>
</dbReference>
<evidence type="ECO:0000256" key="4">
    <source>
        <dbReference type="ARBA" id="ARBA00022989"/>
    </source>
</evidence>
<feature type="transmembrane region" description="Helical" evidence="6">
    <location>
        <begin position="63"/>
        <end position="84"/>
    </location>
</feature>
<dbReference type="Gene3D" id="1.20.1250.20">
    <property type="entry name" value="MFS general substrate transporter like domains"/>
    <property type="match status" value="1"/>
</dbReference>
<protein>
    <submittedName>
        <fullName evidence="7">MFS gliotoxin efflux transporter glia</fullName>
    </submittedName>
</protein>
<reference evidence="7" key="2">
    <citation type="submission" date="2023-05" db="EMBL/GenBank/DDBJ databases">
        <authorList>
            <consortium name="Lawrence Berkeley National Laboratory"/>
            <person name="Steindorff A."/>
            <person name="Hensen N."/>
            <person name="Bonometti L."/>
            <person name="Westerberg I."/>
            <person name="Brannstrom I.O."/>
            <person name="Guillou S."/>
            <person name="Cros-Aarteil S."/>
            <person name="Calhoun S."/>
            <person name="Haridas S."/>
            <person name="Kuo A."/>
            <person name="Mondo S."/>
            <person name="Pangilinan J."/>
            <person name="Riley R."/>
            <person name="Labutti K."/>
            <person name="Andreopoulos B."/>
            <person name="Lipzen A."/>
            <person name="Chen C."/>
            <person name="Yanf M."/>
            <person name="Daum C."/>
            <person name="Ng V."/>
            <person name="Clum A."/>
            <person name="Ohm R."/>
            <person name="Martin F."/>
            <person name="Silar P."/>
            <person name="Natvig D."/>
            <person name="Lalanne C."/>
            <person name="Gautier V."/>
            <person name="Ament-Velasquez S.L."/>
            <person name="Kruys A."/>
            <person name="Hutchinson M.I."/>
            <person name="Powell A.J."/>
            <person name="Barry K."/>
            <person name="Miller A.N."/>
            <person name="Grigoriev I.V."/>
            <person name="Debuchy R."/>
            <person name="Gladieux P."/>
            <person name="Thoren M.H."/>
            <person name="Johannesson H."/>
        </authorList>
    </citation>
    <scope>NUCLEOTIDE SEQUENCE</scope>
    <source>
        <strain evidence="7">CBS 359.72</strain>
    </source>
</reference>
<evidence type="ECO:0000256" key="3">
    <source>
        <dbReference type="ARBA" id="ARBA00022692"/>
    </source>
</evidence>
<evidence type="ECO:0000256" key="5">
    <source>
        <dbReference type="ARBA" id="ARBA00023136"/>
    </source>
</evidence>
<name>A0AAN7CL23_9PEZI</name>
<keyword evidence="2" id="KW-0813">Transport</keyword>
<organism evidence="7 8">
    <name type="scientific">Corynascus novoguineensis</name>
    <dbReference type="NCBI Taxonomy" id="1126955"/>
    <lineage>
        <taxon>Eukaryota</taxon>
        <taxon>Fungi</taxon>
        <taxon>Dikarya</taxon>
        <taxon>Ascomycota</taxon>
        <taxon>Pezizomycotina</taxon>
        <taxon>Sordariomycetes</taxon>
        <taxon>Sordariomycetidae</taxon>
        <taxon>Sordariales</taxon>
        <taxon>Chaetomiaceae</taxon>
        <taxon>Corynascus</taxon>
    </lineage>
</organism>
<sequence>MRQLYGACDGSGPRVRVVVTRIDSQAIGLIIGFAALMGALGLWEAYMGECAMLVPRLLKQRALWAPSTFQFFFAGTYFLVLYYLPLYFQSIVGHDAVGSGVDNLAMVIAVGIFVLAGGIRVSATGHAVPFMALGAAVSMVACGLFYMDVDTSAAKWIGYQILSGAAIAFPYQNCLNVVHANVDAEDISTASAILYFFQTLDAFSLSGAQAGFVNRAISTLAISAPSVDPEVLIATGAAELRRVFSPDQMPGIVVAYMAGIKASFAVAIGMAGFSFLLSLLCPWKKVHVKGMDIGMA</sequence>
<keyword evidence="4 6" id="KW-1133">Transmembrane helix</keyword>
<gene>
    <name evidence="7" type="ORF">C7999DRAFT_17624</name>
</gene>
<dbReference type="GO" id="GO:0022857">
    <property type="term" value="F:transmembrane transporter activity"/>
    <property type="evidence" value="ECO:0007669"/>
    <property type="project" value="TreeGrafter"/>
</dbReference>
<evidence type="ECO:0000313" key="8">
    <source>
        <dbReference type="Proteomes" id="UP001303647"/>
    </source>
</evidence>
<dbReference type="EMBL" id="MU857759">
    <property type="protein sequence ID" value="KAK4244078.1"/>
    <property type="molecule type" value="Genomic_DNA"/>
</dbReference>
<keyword evidence="3 6" id="KW-0812">Transmembrane</keyword>
<comment type="caution">
    <text evidence="7">The sequence shown here is derived from an EMBL/GenBank/DDBJ whole genome shotgun (WGS) entry which is preliminary data.</text>
</comment>
<comment type="subcellular location">
    <subcellularLocation>
        <location evidence="1">Membrane</location>
        <topology evidence="1">Multi-pass membrane protein</topology>
    </subcellularLocation>
</comment>
<proteinExistence type="predicted"/>
<accession>A0AAN7CL23</accession>
<feature type="transmembrane region" description="Helical" evidence="6">
    <location>
        <begin position="253"/>
        <end position="281"/>
    </location>
</feature>
<keyword evidence="8" id="KW-1185">Reference proteome</keyword>
<reference evidence="7" key="1">
    <citation type="journal article" date="2023" name="Mol. Phylogenet. Evol.">
        <title>Genome-scale phylogeny and comparative genomics of the fungal order Sordariales.</title>
        <authorList>
            <person name="Hensen N."/>
            <person name="Bonometti L."/>
            <person name="Westerberg I."/>
            <person name="Brannstrom I.O."/>
            <person name="Guillou S."/>
            <person name="Cros-Aarteil S."/>
            <person name="Calhoun S."/>
            <person name="Haridas S."/>
            <person name="Kuo A."/>
            <person name="Mondo S."/>
            <person name="Pangilinan J."/>
            <person name="Riley R."/>
            <person name="LaButti K."/>
            <person name="Andreopoulos B."/>
            <person name="Lipzen A."/>
            <person name="Chen C."/>
            <person name="Yan M."/>
            <person name="Daum C."/>
            <person name="Ng V."/>
            <person name="Clum A."/>
            <person name="Steindorff A."/>
            <person name="Ohm R.A."/>
            <person name="Martin F."/>
            <person name="Silar P."/>
            <person name="Natvig D.O."/>
            <person name="Lalanne C."/>
            <person name="Gautier V."/>
            <person name="Ament-Velasquez S.L."/>
            <person name="Kruys A."/>
            <person name="Hutchinson M.I."/>
            <person name="Powell A.J."/>
            <person name="Barry K."/>
            <person name="Miller A.N."/>
            <person name="Grigoriev I.V."/>
            <person name="Debuchy R."/>
            <person name="Gladieux P."/>
            <person name="Hiltunen Thoren M."/>
            <person name="Johannesson H."/>
        </authorList>
    </citation>
    <scope>NUCLEOTIDE SEQUENCE</scope>
    <source>
        <strain evidence="7">CBS 359.72</strain>
    </source>
</reference>
<feature type="transmembrane region" description="Helical" evidence="6">
    <location>
        <begin position="104"/>
        <end position="123"/>
    </location>
</feature>
<feature type="transmembrane region" description="Helical" evidence="6">
    <location>
        <begin position="26"/>
        <end position="43"/>
    </location>
</feature>
<evidence type="ECO:0000256" key="2">
    <source>
        <dbReference type="ARBA" id="ARBA00022448"/>
    </source>
</evidence>
<dbReference type="SUPFAM" id="SSF103473">
    <property type="entry name" value="MFS general substrate transporter"/>
    <property type="match status" value="1"/>
</dbReference>
<dbReference type="PANTHER" id="PTHR23501">
    <property type="entry name" value="MAJOR FACILITATOR SUPERFAMILY"/>
    <property type="match status" value="1"/>
</dbReference>
<evidence type="ECO:0000256" key="6">
    <source>
        <dbReference type="SAM" id="Phobius"/>
    </source>
</evidence>
<dbReference type="AlphaFoldDB" id="A0AAN7CL23"/>
<keyword evidence="5 6" id="KW-0472">Membrane</keyword>
<evidence type="ECO:0000313" key="7">
    <source>
        <dbReference type="EMBL" id="KAK4244078.1"/>
    </source>
</evidence>
<dbReference type="GO" id="GO:0005886">
    <property type="term" value="C:plasma membrane"/>
    <property type="evidence" value="ECO:0007669"/>
    <property type="project" value="TreeGrafter"/>
</dbReference>
<feature type="transmembrane region" description="Helical" evidence="6">
    <location>
        <begin position="130"/>
        <end position="147"/>
    </location>
</feature>
<dbReference type="Proteomes" id="UP001303647">
    <property type="component" value="Unassembled WGS sequence"/>
</dbReference>
<evidence type="ECO:0000256" key="1">
    <source>
        <dbReference type="ARBA" id="ARBA00004141"/>
    </source>
</evidence>